<evidence type="ECO:0000259" key="10">
    <source>
        <dbReference type="PROSITE" id="PS50089"/>
    </source>
</evidence>
<dbReference type="PANTHER" id="PTHR47168">
    <property type="entry name" value="RING ZINC FINGER DOMAIN SUPERFAMILY PROTEIN-RELATED"/>
    <property type="match status" value="1"/>
</dbReference>
<comment type="subcellular location">
    <subcellularLocation>
        <location evidence="1">Membrane</location>
        <topology evidence="1">Single-pass membrane protein</topology>
    </subcellularLocation>
</comment>
<evidence type="ECO:0000256" key="6">
    <source>
        <dbReference type="ARBA" id="ARBA00022989"/>
    </source>
</evidence>
<evidence type="ECO:0000256" key="9">
    <source>
        <dbReference type="SAM" id="MobiDB-lite"/>
    </source>
</evidence>
<dbReference type="InterPro" id="IPR001841">
    <property type="entry name" value="Znf_RING"/>
</dbReference>
<evidence type="ECO:0000256" key="1">
    <source>
        <dbReference type="ARBA" id="ARBA00004167"/>
    </source>
</evidence>
<dbReference type="PANTHER" id="PTHR47168:SF1">
    <property type="entry name" value="OS02G0798600 PROTEIN"/>
    <property type="match status" value="1"/>
</dbReference>
<dbReference type="Gene3D" id="3.30.40.10">
    <property type="entry name" value="Zinc/RING finger domain, C3HC4 (zinc finger)"/>
    <property type="match status" value="1"/>
</dbReference>
<evidence type="ECO:0000256" key="5">
    <source>
        <dbReference type="ARBA" id="ARBA00022833"/>
    </source>
</evidence>
<evidence type="ECO:0000256" key="8">
    <source>
        <dbReference type="PROSITE-ProRule" id="PRU00175"/>
    </source>
</evidence>
<evidence type="ECO:0000313" key="11">
    <source>
        <dbReference type="EMBL" id="RKP22491.1"/>
    </source>
</evidence>
<dbReference type="FunFam" id="3.30.40.10:FF:000388">
    <property type="entry name" value="Putative RING zinc finger domain superfamily protein"/>
    <property type="match status" value="1"/>
</dbReference>
<accession>A0A4P9YTK5</accession>
<dbReference type="OrthoDB" id="8062037at2759"/>
<evidence type="ECO:0000256" key="4">
    <source>
        <dbReference type="ARBA" id="ARBA00022771"/>
    </source>
</evidence>
<evidence type="ECO:0000256" key="3">
    <source>
        <dbReference type="ARBA" id="ARBA00022723"/>
    </source>
</evidence>
<dbReference type="PROSITE" id="PS50089">
    <property type="entry name" value="ZF_RING_2"/>
    <property type="match status" value="1"/>
</dbReference>
<dbReference type="InterPro" id="IPR013083">
    <property type="entry name" value="Znf_RING/FYVE/PHD"/>
</dbReference>
<dbReference type="SMART" id="SM00184">
    <property type="entry name" value="RING"/>
    <property type="match status" value="1"/>
</dbReference>
<evidence type="ECO:0000256" key="2">
    <source>
        <dbReference type="ARBA" id="ARBA00022692"/>
    </source>
</evidence>
<feature type="compositionally biased region" description="Polar residues" evidence="9">
    <location>
        <begin position="84"/>
        <end position="98"/>
    </location>
</feature>
<keyword evidence="4 8" id="KW-0863">Zinc-finger</keyword>
<keyword evidence="7" id="KW-0472">Membrane</keyword>
<dbReference type="EMBL" id="KZ992036">
    <property type="protein sequence ID" value="RKP22491.1"/>
    <property type="molecule type" value="Genomic_DNA"/>
</dbReference>
<proteinExistence type="predicted"/>
<keyword evidence="2" id="KW-0812">Transmembrane</keyword>
<sequence length="349" mass="36906">MRDAHAQFLTSLTVLRRSGSDDSSETAAPRQGNFLRVYRLDGTDATTATAEGTANEDGPAPQASEASAGLVPVIIVGIRNLHSVASSGQREPHNTSNDSGSGTGTATSSPPRPAPASTSTSTSTTMPASSTPTAPGQSFIIYIIGSSYPANPPILRYPDLNLSEDASYEDLLRLASVMGPARPVTATQEAIDAANLELRTLNLSGQWRPEMAAVTAATADGEAVSDESSADEVFLCDLPKPAEPASDTGRSLKRKRASSDADAPSKKMIKTGLEDLMAVERCSICLTDWEDRDVIRVLRCRHGFHRDCVDHWLREGADRCPVCRKDAVKLANSSSNGQTTTTPSVSSST</sequence>
<evidence type="ECO:0000313" key="12">
    <source>
        <dbReference type="Proteomes" id="UP000278143"/>
    </source>
</evidence>
<keyword evidence="5" id="KW-0862">Zinc</keyword>
<organism evidence="11 12">
    <name type="scientific">Syncephalis pseudoplumigaleata</name>
    <dbReference type="NCBI Taxonomy" id="1712513"/>
    <lineage>
        <taxon>Eukaryota</taxon>
        <taxon>Fungi</taxon>
        <taxon>Fungi incertae sedis</taxon>
        <taxon>Zoopagomycota</taxon>
        <taxon>Zoopagomycotina</taxon>
        <taxon>Zoopagomycetes</taxon>
        <taxon>Zoopagales</taxon>
        <taxon>Piptocephalidaceae</taxon>
        <taxon>Syncephalis</taxon>
    </lineage>
</organism>
<keyword evidence="6" id="KW-1133">Transmembrane helix</keyword>
<dbReference type="Pfam" id="PF13639">
    <property type="entry name" value="zf-RING_2"/>
    <property type="match status" value="1"/>
</dbReference>
<name>A0A4P9YTK5_9FUNG</name>
<reference evidence="12" key="1">
    <citation type="journal article" date="2018" name="Nat. Microbiol.">
        <title>Leveraging single-cell genomics to expand the fungal tree of life.</title>
        <authorList>
            <person name="Ahrendt S.R."/>
            <person name="Quandt C.A."/>
            <person name="Ciobanu D."/>
            <person name="Clum A."/>
            <person name="Salamov A."/>
            <person name="Andreopoulos B."/>
            <person name="Cheng J.F."/>
            <person name="Woyke T."/>
            <person name="Pelin A."/>
            <person name="Henrissat B."/>
            <person name="Reynolds N.K."/>
            <person name="Benny G.L."/>
            <person name="Smith M.E."/>
            <person name="James T.Y."/>
            <person name="Grigoriev I.V."/>
        </authorList>
    </citation>
    <scope>NUCLEOTIDE SEQUENCE [LARGE SCALE GENOMIC DNA]</scope>
    <source>
        <strain evidence="12">Benny S71-1</strain>
    </source>
</reference>
<dbReference type="InterPro" id="IPR051653">
    <property type="entry name" value="E3_ligase_sorting_rcpt"/>
</dbReference>
<feature type="domain" description="RING-type" evidence="10">
    <location>
        <begin position="282"/>
        <end position="324"/>
    </location>
</feature>
<feature type="region of interest" description="Disordered" evidence="9">
    <location>
        <begin position="239"/>
        <end position="266"/>
    </location>
</feature>
<keyword evidence="3" id="KW-0479">Metal-binding</keyword>
<gene>
    <name evidence="11" type="ORF">SYNPS1DRAFT_25744</name>
</gene>
<dbReference type="GO" id="GO:0016020">
    <property type="term" value="C:membrane"/>
    <property type="evidence" value="ECO:0007669"/>
    <property type="project" value="UniProtKB-SubCell"/>
</dbReference>
<keyword evidence="12" id="KW-1185">Reference proteome</keyword>
<dbReference type="AlphaFoldDB" id="A0A4P9YTK5"/>
<feature type="region of interest" description="Disordered" evidence="9">
    <location>
        <begin position="17"/>
        <end position="40"/>
    </location>
</feature>
<dbReference type="GO" id="GO:0008270">
    <property type="term" value="F:zinc ion binding"/>
    <property type="evidence" value="ECO:0007669"/>
    <property type="project" value="UniProtKB-KW"/>
</dbReference>
<evidence type="ECO:0000256" key="7">
    <source>
        <dbReference type="ARBA" id="ARBA00023136"/>
    </source>
</evidence>
<dbReference type="SUPFAM" id="SSF57850">
    <property type="entry name" value="RING/U-box"/>
    <property type="match status" value="1"/>
</dbReference>
<feature type="region of interest" description="Disordered" evidence="9">
    <location>
        <begin position="84"/>
        <end position="133"/>
    </location>
</feature>
<dbReference type="Proteomes" id="UP000278143">
    <property type="component" value="Unassembled WGS sequence"/>
</dbReference>
<protein>
    <recommendedName>
        <fullName evidence="10">RING-type domain-containing protein</fullName>
    </recommendedName>
</protein>
<feature type="compositionally biased region" description="Low complexity" evidence="9">
    <location>
        <begin position="104"/>
        <end position="133"/>
    </location>
</feature>